<dbReference type="WBParaSite" id="L893_g14580.t2">
    <property type="protein sequence ID" value="L893_g14580.t2"/>
    <property type="gene ID" value="L893_g14580"/>
</dbReference>
<keyword evidence="1" id="KW-1185">Reference proteome</keyword>
<accession>A0A1I7YBF2</accession>
<proteinExistence type="predicted"/>
<protein>
    <submittedName>
        <fullName evidence="2">Histone domain-containing protein</fullName>
    </submittedName>
</protein>
<dbReference type="AlphaFoldDB" id="A0A1I7YBF2"/>
<evidence type="ECO:0000313" key="2">
    <source>
        <dbReference type="WBParaSite" id="L893_g14580.t2"/>
    </source>
</evidence>
<organism evidence="1 2">
    <name type="scientific">Steinernema glaseri</name>
    <dbReference type="NCBI Taxonomy" id="37863"/>
    <lineage>
        <taxon>Eukaryota</taxon>
        <taxon>Metazoa</taxon>
        <taxon>Ecdysozoa</taxon>
        <taxon>Nematoda</taxon>
        <taxon>Chromadorea</taxon>
        <taxon>Rhabditida</taxon>
        <taxon>Tylenchina</taxon>
        <taxon>Panagrolaimomorpha</taxon>
        <taxon>Strongyloidoidea</taxon>
        <taxon>Steinernematidae</taxon>
        <taxon>Steinernema</taxon>
    </lineage>
</organism>
<sequence>MWNGFKTSHASLVPSSVRLRRIDRHRTSLPSTALLCAEVLATYLISYNRRRSNGEEECLHSRIVPCVHIYCLHFYWRLIRVFRQFPGAFSTAPRKRLCAADRSIVAVAVQYSPSPNEASNLPATSLFALTVTEDKHRAFPYHKTSYVDSWKKPVDVCWERRGRAHRWLMDFIPMAPLDSKLMKLPSVSFLLLTQPYPLIPHLNGTVFRTTKCEAELW</sequence>
<evidence type="ECO:0000313" key="1">
    <source>
        <dbReference type="Proteomes" id="UP000095287"/>
    </source>
</evidence>
<dbReference type="Proteomes" id="UP000095287">
    <property type="component" value="Unplaced"/>
</dbReference>
<name>A0A1I7YBF2_9BILA</name>
<reference evidence="2" key="1">
    <citation type="submission" date="2016-11" db="UniProtKB">
        <authorList>
            <consortium name="WormBaseParasite"/>
        </authorList>
    </citation>
    <scope>IDENTIFICATION</scope>
</reference>